<dbReference type="EMBL" id="CP008849">
    <property type="protein sequence ID" value="AIF99725.1"/>
    <property type="molecule type" value="Genomic_DNA"/>
</dbReference>
<dbReference type="GO" id="GO:0035999">
    <property type="term" value="P:tetrahydrofolate interconversion"/>
    <property type="evidence" value="ECO:0007669"/>
    <property type="project" value="TreeGrafter"/>
</dbReference>
<evidence type="ECO:0000256" key="1">
    <source>
        <dbReference type="ARBA" id="ARBA00010638"/>
    </source>
</evidence>
<dbReference type="GO" id="GO:0030272">
    <property type="term" value="F:5-formyltetrahydrofolate cyclo-ligase activity"/>
    <property type="evidence" value="ECO:0007669"/>
    <property type="project" value="UniProtKB-EC"/>
</dbReference>
<evidence type="ECO:0000313" key="7">
    <source>
        <dbReference type="Proteomes" id="UP000056090"/>
    </source>
</evidence>
<evidence type="ECO:0000256" key="3">
    <source>
        <dbReference type="ARBA" id="ARBA00022840"/>
    </source>
</evidence>
<dbReference type="KEGG" id="aal:EP13_14110"/>
<dbReference type="PIRSF" id="PIRSF006806">
    <property type="entry name" value="FTHF_cligase"/>
    <property type="match status" value="1"/>
</dbReference>
<dbReference type="InterPro" id="IPR024185">
    <property type="entry name" value="FTHF_cligase-like_sf"/>
</dbReference>
<dbReference type="Proteomes" id="UP000056090">
    <property type="component" value="Chromosome"/>
</dbReference>
<gene>
    <name evidence="6" type="ORF">EP13_14110</name>
</gene>
<organism evidence="6 7">
    <name type="scientific">Alteromonas australica</name>
    <dbReference type="NCBI Taxonomy" id="589873"/>
    <lineage>
        <taxon>Bacteria</taxon>
        <taxon>Pseudomonadati</taxon>
        <taxon>Pseudomonadota</taxon>
        <taxon>Gammaproteobacteria</taxon>
        <taxon>Alteromonadales</taxon>
        <taxon>Alteromonadaceae</taxon>
        <taxon>Alteromonas/Salinimonas group</taxon>
        <taxon>Alteromonas</taxon>
    </lineage>
</organism>
<dbReference type="AlphaFoldDB" id="A0A075P428"/>
<dbReference type="GeneID" id="78256030"/>
<dbReference type="PANTHER" id="PTHR23407">
    <property type="entry name" value="ATPASE INHIBITOR/5-FORMYLTETRAHYDROFOLATE CYCLO-LIGASE"/>
    <property type="match status" value="1"/>
</dbReference>
<dbReference type="PANTHER" id="PTHR23407:SF1">
    <property type="entry name" value="5-FORMYLTETRAHYDROFOLATE CYCLO-LIGASE"/>
    <property type="match status" value="1"/>
</dbReference>
<keyword evidence="3 4" id="KW-0067">ATP-binding</keyword>
<keyword evidence="2 4" id="KW-0547">Nucleotide-binding</keyword>
<dbReference type="GO" id="GO:0046872">
    <property type="term" value="F:metal ion binding"/>
    <property type="evidence" value="ECO:0007669"/>
    <property type="project" value="UniProtKB-KW"/>
</dbReference>
<comment type="cofactor">
    <cofactor evidence="5">
        <name>Mg(2+)</name>
        <dbReference type="ChEBI" id="CHEBI:18420"/>
    </cofactor>
</comment>
<proteinExistence type="inferred from homology"/>
<dbReference type="InterPro" id="IPR002698">
    <property type="entry name" value="FTHF_cligase"/>
</dbReference>
<keyword evidence="6" id="KW-0436">Ligase</keyword>
<dbReference type="InterPro" id="IPR037171">
    <property type="entry name" value="NagB/RpiA_transferase-like"/>
</dbReference>
<comment type="catalytic activity">
    <reaction evidence="5">
        <text>(6S)-5-formyl-5,6,7,8-tetrahydrofolate + ATP = (6R)-5,10-methenyltetrahydrofolate + ADP + phosphate</text>
        <dbReference type="Rhea" id="RHEA:10488"/>
        <dbReference type="ChEBI" id="CHEBI:30616"/>
        <dbReference type="ChEBI" id="CHEBI:43474"/>
        <dbReference type="ChEBI" id="CHEBI:57455"/>
        <dbReference type="ChEBI" id="CHEBI:57457"/>
        <dbReference type="ChEBI" id="CHEBI:456216"/>
        <dbReference type="EC" id="6.3.3.2"/>
    </reaction>
</comment>
<evidence type="ECO:0000256" key="4">
    <source>
        <dbReference type="PIRSR" id="PIRSR006806-1"/>
    </source>
</evidence>
<dbReference type="EC" id="6.3.3.2" evidence="5"/>
<dbReference type="SUPFAM" id="SSF100950">
    <property type="entry name" value="NagB/RpiA/CoA transferase-like"/>
    <property type="match status" value="1"/>
</dbReference>
<dbReference type="GO" id="GO:0009396">
    <property type="term" value="P:folic acid-containing compound biosynthetic process"/>
    <property type="evidence" value="ECO:0007669"/>
    <property type="project" value="TreeGrafter"/>
</dbReference>
<feature type="binding site" evidence="4">
    <location>
        <begin position="3"/>
        <end position="7"/>
    </location>
    <ligand>
        <name>ATP</name>
        <dbReference type="ChEBI" id="CHEBI:30616"/>
    </ligand>
</feature>
<keyword evidence="5" id="KW-0479">Metal-binding</keyword>
<dbReference type="Pfam" id="PF01812">
    <property type="entry name" value="5-FTHF_cyc-lig"/>
    <property type="match status" value="1"/>
</dbReference>
<dbReference type="NCBIfam" id="TIGR02727">
    <property type="entry name" value="MTHFS_bact"/>
    <property type="match status" value="1"/>
</dbReference>
<dbReference type="RefSeq" id="WP_044057790.1">
    <property type="nucleotide sequence ID" value="NZ_CBCSKJ010000002.1"/>
</dbReference>
<comment type="similarity">
    <text evidence="1 5">Belongs to the 5-formyltetrahydrofolate cyclo-ligase family.</text>
</comment>
<evidence type="ECO:0000313" key="6">
    <source>
        <dbReference type="EMBL" id="AIF99725.1"/>
    </source>
</evidence>
<dbReference type="Gene3D" id="3.40.50.10420">
    <property type="entry name" value="NagB/RpiA/CoA transferase-like"/>
    <property type="match status" value="1"/>
</dbReference>
<feature type="binding site" evidence="4">
    <location>
        <begin position="141"/>
        <end position="149"/>
    </location>
    <ligand>
        <name>ATP</name>
        <dbReference type="ChEBI" id="CHEBI:30616"/>
    </ligand>
</feature>
<evidence type="ECO:0000256" key="2">
    <source>
        <dbReference type="ARBA" id="ARBA00022741"/>
    </source>
</evidence>
<feature type="binding site" evidence="4">
    <location>
        <position position="54"/>
    </location>
    <ligand>
        <name>substrate</name>
    </ligand>
</feature>
<dbReference type="eggNOG" id="COG0212">
    <property type="taxonomic scope" value="Bacteria"/>
</dbReference>
<name>A0A075P428_9ALTE</name>
<reference evidence="6 7" key="1">
    <citation type="submission" date="2014-06" db="EMBL/GenBank/DDBJ databases">
        <title>Genomes of Alteromonas australica, a world apart.</title>
        <authorList>
            <person name="Gonzaga A."/>
            <person name="Lopez-Perez M."/>
            <person name="Rodriguez-Valera F."/>
        </authorList>
    </citation>
    <scope>NUCLEOTIDE SEQUENCE [LARGE SCALE GENOMIC DNA]</scope>
    <source>
        <strain evidence="6 7">H 17</strain>
    </source>
</reference>
<sequence length="202" mass="22671">MQRSELRKQLRLARQQLTRAQQDKAAEAVLQRLCDLPLLSHATYAACYLPNDGEVSLTPFIKHCWQSKATSHPMRCNTTLPVLHPVCKGHLLFLGYDAQTHMVKNTFAIPEPELACQNIVPMRHHSVIFMPLVGFDSQGNRLGMGGGFYDRTLASVREAHTRPALVGIAHDCQHVDRLPVQSWDVPLDAIVTPTQTITFNQK</sequence>
<feature type="binding site" evidence="4">
    <location>
        <position position="49"/>
    </location>
    <ligand>
        <name>substrate</name>
    </ligand>
</feature>
<keyword evidence="5" id="KW-0460">Magnesium</keyword>
<keyword evidence="7" id="KW-1185">Reference proteome</keyword>
<protein>
    <recommendedName>
        <fullName evidence="5">5-formyltetrahydrofolate cyclo-ligase</fullName>
        <ecNumber evidence="5">6.3.3.2</ecNumber>
    </recommendedName>
</protein>
<accession>A0A075P428</accession>
<dbReference type="GO" id="GO:0005524">
    <property type="term" value="F:ATP binding"/>
    <property type="evidence" value="ECO:0007669"/>
    <property type="project" value="UniProtKB-KW"/>
</dbReference>
<evidence type="ECO:0000256" key="5">
    <source>
        <dbReference type="RuleBase" id="RU361279"/>
    </source>
</evidence>